<dbReference type="SUPFAM" id="SSF55073">
    <property type="entry name" value="Nucleotide cyclase"/>
    <property type="match status" value="1"/>
</dbReference>
<dbReference type="InterPro" id="IPR029787">
    <property type="entry name" value="Nucleotide_cyclase"/>
</dbReference>
<keyword evidence="4" id="KW-1185">Reference proteome</keyword>
<dbReference type="Proteomes" id="UP001649230">
    <property type="component" value="Chromosome"/>
</dbReference>
<dbReference type="Gene3D" id="3.30.450.20">
    <property type="entry name" value="PAS domain"/>
    <property type="match status" value="1"/>
</dbReference>
<reference evidence="3 4" key="1">
    <citation type="journal article" date="2024" name="Int. J. Syst. Evol. Microbiol.">
        <title>Paenibacillus hexagrammi sp. nov., a novel bacterium isolated from the gut content of Hexagrammos agrammus.</title>
        <authorList>
            <person name="Jung H.K."/>
            <person name="Kim D.G."/>
            <person name="Zin H."/>
            <person name="Park J."/>
            <person name="Jung H."/>
            <person name="Kim Y.O."/>
            <person name="Kong H.J."/>
            <person name="Kim J.W."/>
            <person name="Kim Y.S."/>
        </authorList>
    </citation>
    <scope>NUCLEOTIDE SEQUENCE [LARGE SCALE GENOMIC DNA]</scope>
    <source>
        <strain evidence="3 4">YPD9-1</strain>
    </source>
</reference>
<evidence type="ECO:0000313" key="4">
    <source>
        <dbReference type="Proteomes" id="UP001649230"/>
    </source>
</evidence>
<dbReference type="NCBIfam" id="TIGR00254">
    <property type="entry name" value="GGDEF"/>
    <property type="match status" value="1"/>
</dbReference>
<dbReference type="PANTHER" id="PTHR45138:SF23">
    <property type="entry name" value="SIGNALING PROTEIN"/>
    <property type="match status" value="1"/>
</dbReference>
<dbReference type="EMBL" id="CP090978">
    <property type="protein sequence ID" value="UJF34419.1"/>
    <property type="molecule type" value="Genomic_DNA"/>
</dbReference>
<dbReference type="Gene3D" id="3.30.70.270">
    <property type="match status" value="1"/>
</dbReference>
<sequence>MNSQSLTGNIDTYVIILIGVAIVLPIQPSRFLPIVVCNHVIFLILLTMVSPDRYSLVSKQINTTATAFIAFFIAFFFYRFSKKDFISNRKLQASEEHFRKLFAVNPFPLVLTRLKDDRILQINDKAYDFYELGKGSPVIRSEAVSYCHENKEQIIAELQTNGSIHNRNIELRLSAVKAKWAMVNFELLEYDNDLLLLTAVTDITELKKLESKLQVHASVDPLTGVINRRRGMELLQSQLVKARDKYIRFTLCFIDINNLKKVNDQFGHAEGDDMIKRTCHVISSRLNGGDYIFRYGGDEFIVILHQTETDSHIFMDHVRQELGRINNTRIKPYKLAVSYGLYSFHSGINITSEELIELADKEMYKDKQRHRILSR</sequence>
<protein>
    <submittedName>
        <fullName evidence="3">GGDEF domain-containing protein</fullName>
    </submittedName>
</protein>
<dbReference type="CDD" id="cd01949">
    <property type="entry name" value="GGDEF"/>
    <property type="match status" value="1"/>
</dbReference>
<dbReference type="InterPro" id="IPR050469">
    <property type="entry name" value="Diguanylate_Cyclase"/>
</dbReference>
<feature type="transmembrane region" description="Helical" evidence="1">
    <location>
        <begin position="31"/>
        <end position="49"/>
    </location>
</feature>
<name>A0ABY3SMH0_9BACL</name>
<feature type="transmembrane region" description="Helical" evidence="1">
    <location>
        <begin position="61"/>
        <end position="80"/>
    </location>
</feature>
<feature type="domain" description="GGDEF" evidence="2">
    <location>
        <begin position="247"/>
        <end position="375"/>
    </location>
</feature>
<proteinExistence type="predicted"/>
<dbReference type="PANTHER" id="PTHR45138">
    <property type="entry name" value="REGULATORY COMPONENTS OF SENSORY TRANSDUCTION SYSTEM"/>
    <property type="match status" value="1"/>
</dbReference>
<evidence type="ECO:0000313" key="3">
    <source>
        <dbReference type="EMBL" id="UJF34419.1"/>
    </source>
</evidence>
<dbReference type="SUPFAM" id="SSF55785">
    <property type="entry name" value="PYP-like sensor domain (PAS domain)"/>
    <property type="match status" value="1"/>
</dbReference>
<keyword evidence="1" id="KW-0812">Transmembrane</keyword>
<organism evidence="3 4">
    <name type="scientific">Paenibacillus hexagrammi</name>
    <dbReference type="NCBI Taxonomy" id="2908839"/>
    <lineage>
        <taxon>Bacteria</taxon>
        <taxon>Bacillati</taxon>
        <taxon>Bacillota</taxon>
        <taxon>Bacilli</taxon>
        <taxon>Bacillales</taxon>
        <taxon>Paenibacillaceae</taxon>
        <taxon>Paenibacillus</taxon>
    </lineage>
</organism>
<gene>
    <name evidence="3" type="ORF">L0M14_04270</name>
</gene>
<dbReference type="Pfam" id="PF00990">
    <property type="entry name" value="GGDEF"/>
    <property type="match status" value="1"/>
</dbReference>
<evidence type="ECO:0000256" key="1">
    <source>
        <dbReference type="SAM" id="Phobius"/>
    </source>
</evidence>
<feature type="transmembrane region" description="Helical" evidence="1">
    <location>
        <begin position="6"/>
        <end position="24"/>
    </location>
</feature>
<dbReference type="RefSeq" id="WP_235120993.1">
    <property type="nucleotide sequence ID" value="NZ_CP090978.1"/>
</dbReference>
<dbReference type="InterPro" id="IPR035965">
    <property type="entry name" value="PAS-like_dom_sf"/>
</dbReference>
<accession>A0ABY3SMH0</accession>
<dbReference type="SMART" id="SM00267">
    <property type="entry name" value="GGDEF"/>
    <property type="match status" value="1"/>
</dbReference>
<keyword evidence="1" id="KW-0472">Membrane</keyword>
<evidence type="ECO:0000259" key="2">
    <source>
        <dbReference type="PROSITE" id="PS50887"/>
    </source>
</evidence>
<dbReference type="InterPro" id="IPR000160">
    <property type="entry name" value="GGDEF_dom"/>
</dbReference>
<dbReference type="PROSITE" id="PS50887">
    <property type="entry name" value="GGDEF"/>
    <property type="match status" value="1"/>
</dbReference>
<keyword evidence="1" id="KW-1133">Transmembrane helix</keyword>
<dbReference type="InterPro" id="IPR043128">
    <property type="entry name" value="Rev_trsase/Diguanyl_cyclase"/>
</dbReference>